<name>K0RGL6_THAOC</name>
<dbReference type="InterPro" id="IPR036361">
    <property type="entry name" value="SAP_dom_sf"/>
</dbReference>
<accession>K0RGL6</accession>
<evidence type="ECO:0000313" key="2">
    <source>
        <dbReference type="EMBL" id="EJK52400.1"/>
    </source>
</evidence>
<evidence type="ECO:0008006" key="4">
    <source>
        <dbReference type="Google" id="ProtNLM"/>
    </source>
</evidence>
<feature type="region of interest" description="Disordered" evidence="1">
    <location>
        <begin position="48"/>
        <end position="77"/>
    </location>
</feature>
<proteinExistence type="predicted"/>
<dbReference type="OMA" id="RHRANDM"/>
<dbReference type="SUPFAM" id="SSF68906">
    <property type="entry name" value="SAP domain"/>
    <property type="match status" value="1"/>
</dbReference>
<gene>
    <name evidence="2" type="ORF">THAOC_28327</name>
</gene>
<organism evidence="2 3">
    <name type="scientific">Thalassiosira oceanica</name>
    <name type="common">Marine diatom</name>
    <dbReference type="NCBI Taxonomy" id="159749"/>
    <lineage>
        <taxon>Eukaryota</taxon>
        <taxon>Sar</taxon>
        <taxon>Stramenopiles</taxon>
        <taxon>Ochrophyta</taxon>
        <taxon>Bacillariophyta</taxon>
        <taxon>Coscinodiscophyceae</taxon>
        <taxon>Thalassiosirophycidae</taxon>
        <taxon>Thalassiosirales</taxon>
        <taxon>Thalassiosiraceae</taxon>
        <taxon>Thalassiosira</taxon>
    </lineage>
</organism>
<dbReference type="EMBL" id="AGNL01039933">
    <property type="protein sequence ID" value="EJK52400.1"/>
    <property type="molecule type" value="Genomic_DNA"/>
</dbReference>
<sequence>MASLGSMTLEEIRQLSISDLKSRLARHNVNVATCIEKEDLVRALHGALARKSGRSGRGNGGNDGDDSSDRKRKANEV</sequence>
<feature type="non-terminal residue" evidence="2">
    <location>
        <position position="77"/>
    </location>
</feature>
<dbReference type="Proteomes" id="UP000266841">
    <property type="component" value="Unassembled WGS sequence"/>
</dbReference>
<dbReference type="OrthoDB" id="47785at2759"/>
<protein>
    <recommendedName>
        <fullName evidence="4">Rho termination factor N-terminal domain-containing protein</fullName>
    </recommendedName>
</protein>
<dbReference type="AlphaFoldDB" id="K0RGL6"/>
<reference evidence="2 3" key="1">
    <citation type="journal article" date="2012" name="Genome Biol.">
        <title>Genome and low-iron response of an oceanic diatom adapted to chronic iron limitation.</title>
        <authorList>
            <person name="Lommer M."/>
            <person name="Specht M."/>
            <person name="Roy A.S."/>
            <person name="Kraemer L."/>
            <person name="Andreson R."/>
            <person name="Gutowska M.A."/>
            <person name="Wolf J."/>
            <person name="Bergner S.V."/>
            <person name="Schilhabel M.B."/>
            <person name="Klostermeier U.C."/>
            <person name="Beiko R.G."/>
            <person name="Rosenstiel P."/>
            <person name="Hippler M."/>
            <person name="Laroche J."/>
        </authorList>
    </citation>
    <scope>NUCLEOTIDE SEQUENCE [LARGE SCALE GENOMIC DNA]</scope>
    <source>
        <strain evidence="2 3">CCMP1005</strain>
    </source>
</reference>
<evidence type="ECO:0000256" key="1">
    <source>
        <dbReference type="SAM" id="MobiDB-lite"/>
    </source>
</evidence>
<evidence type="ECO:0000313" key="3">
    <source>
        <dbReference type="Proteomes" id="UP000266841"/>
    </source>
</evidence>
<comment type="caution">
    <text evidence="2">The sequence shown here is derived from an EMBL/GenBank/DDBJ whole genome shotgun (WGS) entry which is preliminary data.</text>
</comment>
<keyword evidence="3" id="KW-1185">Reference proteome</keyword>